<keyword evidence="2" id="KW-0378">Hydrolase</keyword>
<dbReference type="GO" id="GO:0006508">
    <property type="term" value="P:proteolysis"/>
    <property type="evidence" value="ECO:0007669"/>
    <property type="project" value="UniProtKB-KW"/>
</dbReference>
<evidence type="ECO:0008006" key="6">
    <source>
        <dbReference type="Google" id="ProtNLM"/>
    </source>
</evidence>
<protein>
    <recommendedName>
        <fullName evidence="6">Serine protease</fullName>
    </recommendedName>
</protein>
<evidence type="ECO:0000256" key="3">
    <source>
        <dbReference type="SAM" id="MobiDB-lite"/>
    </source>
</evidence>
<proteinExistence type="predicted"/>
<reference evidence="5" key="1">
    <citation type="submission" date="2020-02" db="EMBL/GenBank/DDBJ databases">
        <authorList>
            <person name="Meier V. D."/>
        </authorList>
    </citation>
    <scope>NUCLEOTIDE SEQUENCE</scope>
    <source>
        <strain evidence="5">AVDCRST_MAG49</strain>
    </source>
</reference>
<accession>A0A6J4UAB7</accession>
<organism evidence="5">
    <name type="scientific">uncultured Thermomicrobiales bacterium</name>
    <dbReference type="NCBI Taxonomy" id="1645740"/>
    <lineage>
        <taxon>Bacteria</taxon>
        <taxon>Pseudomonadati</taxon>
        <taxon>Thermomicrobiota</taxon>
        <taxon>Thermomicrobia</taxon>
        <taxon>Thermomicrobiales</taxon>
        <taxon>environmental samples</taxon>
    </lineage>
</organism>
<dbReference type="InterPro" id="IPR009003">
    <property type="entry name" value="Peptidase_S1_PA"/>
</dbReference>
<evidence type="ECO:0000256" key="4">
    <source>
        <dbReference type="SAM" id="SignalP"/>
    </source>
</evidence>
<dbReference type="AlphaFoldDB" id="A0A6J4UAB7"/>
<feature type="region of interest" description="Disordered" evidence="3">
    <location>
        <begin position="301"/>
        <end position="327"/>
    </location>
</feature>
<evidence type="ECO:0000256" key="2">
    <source>
        <dbReference type="ARBA" id="ARBA00022801"/>
    </source>
</evidence>
<dbReference type="Pfam" id="PF13365">
    <property type="entry name" value="Trypsin_2"/>
    <property type="match status" value="1"/>
</dbReference>
<dbReference type="Gene3D" id="2.40.10.120">
    <property type="match status" value="1"/>
</dbReference>
<dbReference type="EMBL" id="CADCWG010000071">
    <property type="protein sequence ID" value="CAA9544993.1"/>
    <property type="molecule type" value="Genomic_DNA"/>
</dbReference>
<keyword evidence="4" id="KW-0732">Signal</keyword>
<keyword evidence="1" id="KW-0645">Protease</keyword>
<dbReference type="PANTHER" id="PTHR43343:SF3">
    <property type="entry name" value="PROTEASE DO-LIKE 8, CHLOROPLASTIC"/>
    <property type="match status" value="1"/>
</dbReference>
<evidence type="ECO:0000256" key="1">
    <source>
        <dbReference type="ARBA" id="ARBA00022670"/>
    </source>
</evidence>
<dbReference type="PANTHER" id="PTHR43343">
    <property type="entry name" value="PEPTIDASE S12"/>
    <property type="match status" value="1"/>
</dbReference>
<name>A0A6J4UAB7_9BACT</name>
<feature type="signal peptide" evidence="4">
    <location>
        <begin position="1"/>
        <end position="32"/>
    </location>
</feature>
<feature type="chain" id="PRO_5026811424" description="Serine protease" evidence="4">
    <location>
        <begin position="33"/>
        <end position="480"/>
    </location>
</feature>
<dbReference type="InterPro" id="IPR051201">
    <property type="entry name" value="Chloro_Bact_Ser_Proteases"/>
</dbReference>
<feature type="compositionally biased region" description="Polar residues" evidence="3">
    <location>
        <begin position="317"/>
        <end position="327"/>
    </location>
</feature>
<sequence length="480" mass="51096">MGRRRRWATALRTIAASAALLTAASAPMTARAELEPAKRQEVLTASVQVVVLVEVTEDGDTTVVPGQGGSGTVITDLGLILTNNHVIETRELKASLRQLEAAAEDQGRDIQLEVRDDAFGVLFTEEGEPPTLRYFAEEASSSKGADLAVLRISEDADGDRVDPEDVDLPSVALGDSDDLQIGDDLHIFGYPGIGADTITYTEGIVSGFLFEEPIEGRAWIKSDASTSGGSSGGTAVDAAGNLVGIPTAGPQLDCRPGDTNGDGQFDEQDVGCVPTGGSLALLRPVNLAVPLIEEACDCSVDQRRGRDAEPTDEPASNGENVDGNTYTSPTFGYRLEWDDEAWDVEDEGQDLYAEGRDTIQLFETDRTSYLIVEGFEGYDGDPDACLEGSVDEVGGEDLEPLEDEDGEVIAGAEDGRAFAAYSFTTPTDDEVSERVAYVECQTLDEGESVVVFTHVAAADTYFDGDREAATELIESLRPAE</sequence>
<evidence type="ECO:0000313" key="5">
    <source>
        <dbReference type="EMBL" id="CAA9544993.1"/>
    </source>
</evidence>
<dbReference type="SUPFAM" id="SSF50494">
    <property type="entry name" value="Trypsin-like serine proteases"/>
    <property type="match status" value="1"/>
</dbReference>
<gene>
    <name evidence="5" type="ORF">AVDCRST_MAG49-1150</name>
</gene>
<dbReference type="GO" id="GO:0008233">
    <property type="term" value="F:peptidase activity"/>
    <property type="evidence" value="ECO:0007669"/>
    <property type="project" value="UniProtKB-KW"/>
</dbReference>